<organism evidence="2 3">
    <name type="scientific">Microbotryum intermedium</name>
    <dbReference type="NCBI Taxonomy" id="269621"/>
    <lineage>
        <taxon>Eukaryota</taxon>
        <taxon>Fungi</taxon>
        <taxon>Dikarya</taxon>
        <taxon>Basidiomycota</taxon>
        <taxon>Pucciniomycotina</taxon>
        <taxon>Microbotryomycetes</taxon>
        <taxon>Microbotryales</taxon>
        <taxon>Microbotryaceae</taxon>
        <taxon>Microbotryum</taxon>
    </lineage>
</organism>
<dbReference type="EMBL" id="FMSP01000007">
    <property type="protein sequence ID" value="SCV71665.1"/>
    <property type="molecule type" value="Genomic_DNA"/>
</dbReference>
<name>A0A238FEP3_9BASI</name>
<reference evidence="3" key="1">
    <citation type="submission" date="2016-09" db="EMBL/GenBank/DDBJ databases">
        <authorList>
            <person name="Jeantristanb JTB J.-T."/>
            <person name="Ricardo R."/>
        </authorList>
    </citation>
    <scope>NUCLEOTIDE SEQUENCE [LARGE SCALE GENOMIC DNA]</scope>
</reference>
<gene>
    <name evidence="2" type="ORF">BQ2448_3253</name>
</gene>
<dbReference type="AlphaFoldDB" id="A0A238FEP3"/>
<protein>
    <submittedName>
        <fullName evidence="2">BQ2448_3253 protein</fullName>
    </submittedName>
</protein>
<dbReference type="STRING" id="269621.A0A238FEP3"/>
<feature type="region of interest" description="Disordered" evidence="1">
    <location>
        <begin position="1"/>
        <end position="23"/>
    </location>
</feature>
<evidence type="ECO:0000313" key="3">
    <source>
        <dbReference type="Proteomes" id="UP000198372"/>
    </source>
</evidence>
<sequence>MPIRNDFKTNRSSQSSPFPVYNKDAAPPRIPAYDTMVQRLMLPELHENVDRYFLKDESIPRIVMCNTSDLVHTMLGIEPTQFNEQAQNALVARSERLSFRTLFDHD</sequence>
<keyword evidence="3" id="KW-1185">Reference proteome</keyword>
<evidence type="ECO:0000256" key="1">
    <source>
        <dbReference type="SAM" id="MobiDB-lite"/>
    </source>
</evidence>
<proteinExistence type="predicted"/>
<evidence type="ECO:0000313" key="2">
    <source>
        <dbReference type="EMBL" id="SCV71665.1"/>
    </source>
</evidence>
<accession>A0A238FEP3</accession>
<dbReference type="OrthoDB" id="10539455at2759"/>
<dbReference type="Proteomes" id="UP000198372">
    <property type="component" value="Unassembled WGS sequence"/>
</dbReference>